<reference evidence="2" key="2">
    <citation type="submission" date="2022-06" db="UniProtKB">
        <authorList>
            <consortium name="EnsemblMetazoa"/>
        </authorList>
    </citation>
    <scope>IDENTIFICATION</scope>
    <source>
        <strain evidence="2">DF5081</strain>
    </source>
</reference>
<evidence type="ECO:0000313" key="2">
    <source>
        <dbReference type="EnsemblMetazoa" id="CJA32508.1"/>
    </source>
</evidence>
<dbReference type="Proteomes" id="UP000005237">
    <property type="component" value="Unassembled WGS sequence"/>
</dbReference>
<name>A0A8R1IBB6_CAEJA</name>
<feature type="compositionally biased region" description="Basic and acidic residues" evidence="1">
    <location>
        <begin position="1"/>
        <end position="10"/>
    </location>
</feature>
<feature type="region of interest" description="Disordered" evidence="1">
    <location>
        <begin position="1"/>
        <end position="21"/>
    </location>
</feature>
<evidence type="ECO:0000313" key="3">
    <source>
        <dbReference type="Proteomes" id="UP000005237"/>
    </source>
</evidence>
<accession>A0A8R1IBB6</accession>
<sequence>MNNQHNEHVSDTSIYGKKHSTPGINTVFRTTRFTMTSDVPHDSALVEAATATELSR</sequence>
<dbReference type="AlphaFoldDB" id="A0A8R1IBB6"/>
<reference evidence="3" key="1">
    <citation type="submission" date="2010-08" db="EMBL/GenBank/DDBJ databases">
        <authorList>
            <consortium name="Caenorhabditis japonica Sequencing Consortium"/>
            <person name="Wilson R.K."/>
        </authorList>
    </citation>
    <scope>NUCLEOTIDE SEQUENCE [LARGE SCALE GENOMIC DNA]</scope>
    <source>
        <strain evidence="3">DF5081</strain>
    </source>
</reference>
<protein>
    <submittedName>
        <fullName evidence="2">Uncharacterized protein</fullName>
    </submittedName>
</protein>
<evidence type="ECO:0000256" key="1">
    <source>
        <dbReference type="SAM" id="MobiDB-lite"/>
    </source>
</evidence>
<organism evidence="2 3">
    <name type="scientific">Caenorhabditis japonica</name>
    <dbReference type="NCBI Taxonomy" id="281687"/>
    <lineage>
        <taxon>Eukaryota</taxon>
        <taxon>Metazoa</taxon>
        <taxon>Ecdysozoa</taxon>
        <taxon>Nematoda</taxon>
        <taxon>Chromadorea</taxon>
        <taxon>Rhabditida</taxon>
        <taxon>Rhabditina</taxon>
        <taxon>Rhabditomorpha</taxon>
        <taxon>Rhabditoidea</taxon>
        <taxon>Rhabditidae</taxon>
        <taxon>Peloderinae</taxon>
        <taxon>Caenorhabditis</taxon>
    </lineage>
</organism>
<proteinExistence type="predicted"/>
<keyword evidence="3" id="KW-1185">Reference proteome</keyword>
<dbReference type="EnsemblMetazoa" id="CJA32508.1">
    <property type="protein sequence ID" value="CJA32508.1"/>
    <property type="gene ID" value="WBGene00208355"/>
</dbReference>